<dbReference type="AlphaFoldDB" id="A0A3P1SCJ6"/>
<dbReference type="EMBL" id="RQZF01000008">
    <property type="protein sequence ID" value="RRC95003.1"/>
    <property type="molecule type" value="Genomic_DNA"/>
</dbReference>
<dbReference type="PANTHER" id="PTHR22916:SF3">
    <property type="entry name" value="UDP-GLCNAC:BETAGAL BETA-1,3-N-ACETYLGLUCOSAMINYLTRANSFERASE-LIKE PROTEIN 1"/>
    <property type="match status" value="1"/>
</dbReference>
<keyword evidence="3" id="KW-1185">Reference proteome</keyword>
<gene>
    <name evidence="2" type="ORF">EII11_07935</name>
</gene>
<evidence type="ECO:0000313" key="3">
    <source>
        <dbReference type="Proteomes" id="UP000280444"/>
    </source>
</evidence>
<evidence type="ECO:0000259" key="1">
    <source>
        <dbReference type="Pfam" id="PF00535"/>
    </source>
</evidence>
<dbReference type="Proteomes" id="UP000280444">
    <property type="component" value="Unassembled WGS sequence"/>
</dbReference>
<evidence type="ECO:0000313" key="2">
    <source>
        <dbReference type="EMBL" id="RRC95003.1"/>
    </source>
</evidence>
<accession>A0A3P1SCJ6</accession>
<dbReference type="GO" id="GO:0016758">
    <property type="term" value="F:hexosyltransferase activity"/>
    <property type="evidence" value="ECO:0007669"/>
    <property type="project" value="UniProtKB-ARBA"/>
</dbReference>
<dbReference type="RefSeq" id="WP_124871202.1">
    <property type="nucleotide sequence ID" value="NZ_RQZF01000008.1"/>
</dbReference>
<dbReference type="InterPro" id="IPR029044">
    <property type="entry name" value="Nucleotide-diphossugar_trans"/>
</dbReference>
<organism evidence="2 3">
    <name type="scientific">Schaalia canis</name>
    <dbReference type="NCBI Taxonomy" id="100469"/>
    <lineage>
        <taxon>Bacteria</taxon>
        <taxon>Bacillati</taxon>
        <taxon>Actinomycetota</taxon>
        <taxon>Actinomycetes</taxon>
        <taxon>Actinomycetales</taxon>
        <taxon>Actinomycetaceae</taxon>
        <taxon>Schaalia</taxon>
    </lineage>
</organism>
<reference evidence="2 3" key="1">
    <citation type="submission" date="2018-11" db="EMBL/GenBank/DDBJ databases">
        <title>Genomes From Bacteria Associated with the Canine Oral Cavity: a Test Case for Automated Genome-Based Taxonomic Assignment.</title>
        <authorList>
            <person name="Coil D.A."/>
            <person name="Jospin G."/>
            <person name="Darling A.E."/>
            <person name="Wallis C."/>
            <person name="Davis I.J."/>
            <person name="Harris S."/>
            <person name="Eisen J.A."/>
            <person name="Holcombe L.J."/>
            <person name="O'Flynn C."/>
        </authorList>
    </citation>
    <scope>NUCLEOTIDE SEQUENCE [LARGE SCALE GENOMIC DNA]</scope>
    <source>
        <strain evidence="2 3">OH770</strain>
    </source>
</reference>
<dbReference type="InterPro" id="IPR001173">
    <property type="entry name" value="Glyco_trans_2-like"/>
</dbReference>
<sequence>MTFEQTQNQYAEVKLPRVLVLMATFNGAQWLREQIDSILNQVGVEVRIIISDDGSTDGTVRIIDDYCQRDARVHSLPRREGEAGVASNFLHLFLHCEPQDGEFIAFSDQDDVWHRDKLCRQIALLNNKKADAVSSNVVSFDSNGHRSVILKSQPQRPWDYVFEAGGPGSTYIFAPALSAQLRSLVASLGYEGVGVHDWYLYALARARGAHWIIDEVPTVEYRQHADNVIGANRGWGAFRERLRDLRSGHYRGQFLIMARAAYAAGRPVHDSEWDKNMRALIHDLESTSLRSRWSLAMRWRDLRRRPSQALQLVVLALLGVW</sequence>
<dbReference type="CDD" id="cd04196">
    <property type="entry name" value="GT_2_like_d"/>
    <property type="match status" value="1"/>
</dbReference>
<proteinExistence type="predicted"/>
<dbReference type="Gene3D" id="3.90.550.10">
    <property type="entry name" value="Spore Coat Polysaccharide Biosynthesis Protein SpsA, Chain A"/>
    <property type="match status" value="1"/>
</dbReference>
<dbReference type="SUPFAM" id="SSF53448">
    <property type="entry name" value="Nucleotide-diphospho-sugar transferases"/>
    <property type="match status" value="1"/>
</dbReference>
<dbReference type="PANTHER" id="PTHR22916">
    <property type="entry name" value="GLYCOSYLTRANSFERASE"/>
    <property type="match status" value="1"/>
</dbReference>
<protein>
    <submittedName>
        <fullName evidence="2">Glycosyltransferase family 2 protein</fullName>
    </submittedName>
</protein>
<name>A0A3P1SCJ6_9ACTO</name>
<keyword evidence="2" id="KW-0808">Transferase</keyword>
<dbReference type="OrthoDB" id="9802649at2"/>
<feature type="domain" description="Glycosyltransferase 2-like" evidence="1">
    <location>
        <begin position="20"/>
        <end position="160"/>
    </location>
</feature>
<comment type="caution">
    <text evidence="2">The sequence shown here is derived from an EMBL/GenBank/DDBJ whole genome shotgun (WGS) entry which is preliminary data.</text>
</comment>
<dbReference type="Pfam" id="PF00535">
    <property type="entry name" value="Glycos_transf_2"/>
    <property type="match status" value="1"/>
</dbReference>